<dbReference type="EMBL" id="JAWIZZ010000045">
    <property type="protein sequence ID" value="KAK5780240.1"/>
    <property type="molecule type" value="Genomic_DNA"/>
</dbReference>
<name>A0AAN8A8Y7_9SACH</name>
<proteinExistence type="predicted"/>
<dbReference type="AlphaFoldDB" id="A0AAN8A8Y7"/>
<reference evidence="2" key="1">
    <citation type="submission" date="2023-07" db="EMBL/GenBank/DDBJ databases">
        <title>A draft genome of Kazachstania heterogenica Y-27499.</title>
        <authorList>
            <person name="Donic C."/>
            <person name="Kralova J.S."/>
            <person name="Fidel L."/>
            <person name="Ben-Dor S."/>
            <person name="Jung S."/>
        </authorList>
    </citation>
    <scope>NUCLEOTIDE SEQUENCE [LARGE SCALE GENOMIC DNA]</scope>
    <source>
        <strain evidence="2">Y27499</strain>
    </source>
</reference>
<organism evidence="1 2">
    <name type="scientific">Arxiozyma heterogenica</name>
    <dbReference type="NCBI Taxonomy" id="278026"/>
    <lineage>
        <taxon>Eukaryota</taxon>
        <taxon>Fungi</taxon>
        <taxon>Dikarya</taxon>
        <taxon>Ascomycota</taxon>
        <taxon>Saccharomycotina</taxon>
        <taxon>Saccharomycetes</taxon>
        <taxon>Saccharomycetales</taxon>
        <taxon>Saccharomycetaceae</taxon>
        <taxon>Arxiozyma</taxon>
    </lineage>
</organism>
<gene>
    <name evidence="1" type="ORF">RI543_002785</name>
</gene>
<dbReference type="Proteomes" id="UP001306508">
    <property type="component" value="Unassembled WGS sequence"/>
</dbReference>
<evidence type="ECO:0000313" key="2">
    <source>
        <dbReference type="Proteomes" id="UP001306508"/>
    </source>
</evidence>
<keyword evidence="2" id="KW-1185">Reference proteome</keyword>
<comment type="caution">
    <text evidence="1">The sequence shown here is derived from an EMBL/GenBank/DDBJ whole genome shotgun (WGS) entry which is preliminary data.</text>
</comment>
<sequence>MSQDRLKYDTTYTITLVDGDSSSSSEVVDIVTPSSSTLYTTAYNHLRTHFTMKASRKFHVSEIFLFCPQPIFILLLCGRLKENFSMFVPNNNRQDVMHKSSVKQHICASCINVKKEIARFENKTTIYHEIMQS</sequence>
<evidence type="ECO:0000313" key="1">
    <source>
        <dbReference type="EMBL" id="KAK5780240.1"/>
    </source>
</evidence>
<accession>A0AAN8A8Y7</accession>
<protein>
    <submittedName>
        <fullName evidence="1">Uncharacterized protein</fullName>
    </submittedName>
</protein>